<protein>
    <submittedName>
        <fullName evidence="1">Uncharacterized protein</fullName>
    </submittedName>
</protein>
<evidence type="ECO:0000313" key="1">
    <source>
        <dbReference type="EMBL" id="UQX09540.1"/>
    </source>
</evidence>
<proteinExistence type="predicted"/>
<name>A0ABY4QHV8_9MYCO</name>
<gene>
    <name evidence="1" type="ORF">M5I08_14245</name>
</gene>
<dbReference type="EMBL" id="CP097320">
    <property type="protein sequence ID" value="UQX09540.1"/>
    <property type="molecule type" value="Genomic_DNA"/>
</dbReference>
<dbReference type="Proteomes" id="UP001056610">
    <property type="component" value="Chromosome"/>
</dbReference>
<accession>A0ABY4QHV8</accession>
<reference evidence="1" key="1">
    <citation type="submission" date="2022-05" db="EMBL/GenBank/DDBJ databases">
        <title>A methanotrophic Mycobacterium dominates a cave microbial ecosystem.</title>
        <authorList>
            <person name="Van Spanning R.J.M."/>
            <person name="Guan Q."/>
            <person name="Melkonian C."/>
            <person name="Gallant J."/>
            <person name="Polerecky L."/>
            <person name="Flot J.-F."/>
            <person name="Brandt B.W."/>
            <person name="Braster M."/>
            <person name="Iturbe Espinoza P."/>
            <person name="Aerts J."/>
            <person name="Meima-Franke M."/>
            <person name="Piersma S.R."/>
            <person name="Bunduc C."/>
            <person name="Ummels R."/>
            <person name="Pain A."/>
            <person name="Fleming E.J."/>
            <person name="van der Wel N."/>
            <person name="Gherman V.D."/>
            <person name="Sarbu S.M."/>
            <person name="Bodelier P.L.E."/>
            <person name="Bitter W."/>
        </authorList>
    </citation>
    <scope>NUCLEOTIDE SEQUENCE</scope>
    <source>
        <strain evidence="1">Sulfur Cave</strain>
    </source>
</reference>
<evidence type="ECO:0000313" key="2">
    <source>
        <dbReference type="Proteomes" id="UP001056610"/>
    </source>
</evidence>
<keyword evidence="2" id="KW-1185">Reference proteome</keyword>
<dbReference type="RefSeq" id="WP_219070311.1">
    <property type="nucleotide sequence ID" value="NZ_CAJUXY010000084.1"/>
</dbReference>
<organism evidence="1 2">
    <name type="scientific">Candidatus Mycobacterium methanotrophicum</name>
    <dbReference type="NCBI Taxonomy" id="2943498"/>
    <lineage>
        <taxon>Bacteria</taxon>
        <taxon>Bacillati</taxon>
        <taxon>Actinomycetota</taxon>
        <taxon>Actinomycetes</taxon>
        <taxon>Mycobacteriales</taxon>
        <taxon>Mycobacteriaceae</taxon>
        <taxon>Mycobacterium</taxon>
    </lineage>
</organism>
<sequence length="63" mass="6403">MRAMTAGSVTVTGTSWRWQDAVSQAMNSGRSCHGATPGPLGLALSSAGAAAITRRPVAWAGYP</sequence>